<name>A0A517NBY0_9BACT</name>
<protein>
    <submittedName>
        <fullName evidence="1">Uncharacterized protein</fullName>
    </submittedName>
</protein>
<evidence type="ECO:0000313" key="2">
    <source>
        <dbReference type="Proteomes" id="UP000318538"/>
    </source>
</evidence>
<sequence>MIDAAPVMPENVKIEGAFCDRPVASTVKGAVSQQGFMARIAPS</sequence>
<gene>
    <name evidence="1" type="ORF">K227x_30420</name>
</gene>
<dbReference type="KEGG" id="rlc:K227x_30420"/>
<proteinExistence type="predicted"/>
<reference evidence="1 2" key="1">
    <citation type="submission" date="2019-02" db="EMBL/GenBank/DDBJ databases">
        <title>Deep-cultivation of Planctomycetes and their phenomic and genomic characterization uncovers novel biology.</title>
        <authorList>
            <person name="Wiegand S."/>
            <person name="Jogler M."/>
            <person name="Boedeker C."/>
            <person name="Pinto D."/>
            <person name="Vollmers J."/>
            <person name="Rivas-Marin E."/>
            <person name="Kohn T."/>
            <person name="Peeters S.H."/>
            <person name="Heuer A."/>
            <person name="Rast P."/>
            <person name="Oberbeckmann S."/>
            <person name="Bunk B."/>
            <person name="Jeske O."/>
            <person name="Meyerdierks A."/>
            <person name="Storesund J.E."/>
            <person name="Kallscheuer N."/>
            <person name="Luecker S."/>
            <person name="Lage O.M."/>
            <person name="Pohl T."/>
            <person name="Merkel B.J."/>
            <person name="Hornburger P."/>
            <person name="Mueller R.-W."/>
            <person name="Bruemmer F."/>
            <person name="Labrenz M."/>
            <person name="Spormann A.M."/>
            <person name="Op den Camp H."/>
            <person name="Overmann J."/>
            <person name="Amann R."/>
            <person name="Jetten M.S.M."/>
            <person name="Mascher T."/>
            <person name="Medema M.H."/>
            <person name="Devos D.P."/>
            <person name="Kaster A.-K."/>
            <person name="Ovreas L."/>
            <person name="Rohde M."/>
            <person name="Galperin M.Y."/>
            <person name="Jogler C."/>
        </authorList>
    </citation>
    <scope>NUCLEOTIDE SEQUENCE [LARGE SCALE GENOMIC DNA]</scope>
    <source>
        <strain evidence="1 2">K22_7</strain>
    </source>
</reference>
<dbReference type="AlphaFoldDB" id="A0A517NBY0"/>
<keyword evidence="2" id="KW-1185">Reference proteome</keyword>
<accession>A0A517NBY0</accession>
<dbReference type="EMBL" id="CP036525">
    <property type="protein sequence ID" value="QDT04649.1"/>
    <property type="molecule type" value="Genomic_DNA"/>
</dbReference>
<organism evidence="1 2">
    <name type="scientific">Rubripirellula lacrimiformis</name>
    <dbReference type="NCBI Taxonomy" id="1930273"/>
    <lineage>
        <taxon>Bacteria</taxon>
        <taxon>Pseudomonadati</taxon>
        <taxon>Planctomycetota</taxon>
        <taxon>Planctomycetia</taxon>
        <taxon>Pirellulales</taxon>
        <taxon>Pirellulaceae</taxon>
        <taxon>Rubripirellula</taxon>
    </lineage>
</organism>
<dbReference type="Proteomes" id="UP000318538">
    <property type="component" value="Chromosome"/>
</dbReference>
<evidence type="ECO:0000313" key="1">
    <source>
        <dbReference type="EMBL" id="QDT04649.1"/>
    </source>
</evidence>